<name>A0A0C9RVT7_9CONI</name>
<protein>
    <recommendedName>
        <fullName evidence="1">1-alkyl-2-acetylglycerophosphocholine esterase</fullName>
        <ecNumber evidence="1">3.1.1.47</ecNumber>
    </recommendedName>
</protein>
<dbReference type="EC" id="3.1.1.47" evidence="1"/>
<evidence type="ECO:0000256" key="2">
    <source>
        <dbReference type="ARBA" id="ARBA00022801"/>
    </source>
</evidence>
<reference evidence="5" key="1">
    <citation type="submission" date="2015-02" db="EMBL/GenBank/DDBJ databases">
        <title>A transcriptome of Wollemia nobilis - a relic of Gondwana.</title>
        <authorList>
            <person name="Chia J.Y."/>
            <person name="Leong Y.S."/>
            <person name="Abdul Karim S."/>
            <person name="Wan Azmi N."/>
            <person name="Hercus R."/>
            <person name="Croft L."/>
        </authorList>
    </citation>
    <scope>NUCLEOTIDE SEQUENCE</scope>
    <source>
        <strain evidence="5">MaeBrown</strain>
        <tissue evidence="5">Leaf</tissue>
    </source>
</reference>
<evidence type="ECO:0000256" key="4">
    <source>
        <dbReference type="ARBA" id="ARBA00023098"/>
    </source>
</evidence>
<dbReference type="SUPFAM" id="SSF53474">
    <property type="entry name" value="alpha/beta-Hydrolases"/>
    <property type="match status" value="1"/>
</dbReference>
<dbReference type="InterPro" id="IPR029058">
    <property type="entry name" value="AB_hydrolase_fold"/>
</dbReference>
<dbReference type="GO" id="GO:0003847">
    <property type="term" value="F:1-alkyl-2-acetylglycerophosphocholine esterase activity"/>
    <property type="evidence" value="ECO:0007669"/>
    <property type="project" value="UniProtKB-EC"/>
</dbReference>
<evidence type="ECO:0000256" key="1">
    <source>
        <dbReference type="ARBA" id="ARBA00013201"/>
    </source>
</evidence>
<dbReference type="AlphaFoldDB" id="A0A0C9RVT7"/>
<dbReference type="PANTHER" id="PTHR10272:SF0">
    <property type="entry name" value="PLATELET-ACTIVATING FACTOR ACETYLHYDROLASE"/>
    <property type="match status" value="1"/>
</dbReference>
<keyword evidence="4" id="KW-0443">Lipid metabolism</keyword>
<keyword evidence="2" id="KW-0378">Hydrolase</keyword>
<dbReference type="PANTHER" id="PTHR10272">
    <property type="entry name" value="PLATELET-ACTIVATING FACTOR ACETYLHYDROLASE"/>
    <property type="match status" value="1"/>
</dbReference>
<proteinExistence type="predicted"/>
<sequence length="405" mass="45528">MGLPKPLGPYHVSMADFQLPANSQGICDTPLLRFYYPTTEKESRKNTSANRWMPHFAYTWGYASKVIAPTSSFHRFLVWILAGILYAYSWVCARIKASVASQLLTIQGQNDQFPVVVFSHGLWACRTTYSALCCDLASHGYVVVALEHLDGSANMASYVGKDGKRKWMEHKFSHIKYTIVPMQERIKQLNQRVAEVRRVVDVLESLNLGLLAQSANTITDITRLDVTMFKGRLDLSHVAVSGHSFGGVTAVVAAGADARFCCCLALDAWLEPMTEENYEQHAGNVPILLLNTEAFDWKALRECRLKLLRKRETMSINGRSLVTELITIKGTRHQDQSDVNIIFPTIMKNFGLVGSMDLKLAKDINSRRCLAFLYKYLLPPGSGKPYVVDEVLEDYEHLLISSKHC</sequence>
<organism evidence="5">
    <name type="scientific">Wollemia nobilis</name>
    <dbReference type="NCBI Taxonomy" id="56998"/>
    <lineage>
        <taxon>Eukaryota</taxon>
        <taxon>Viridiplantae</taxon>
        <taxon>Streptophyta</taxon>
        <taxon>Embryophyta</taxon>
        <taxon>Tracheophyta</taxon>
        <taxon>Spermatophyta</taxon>
        <taxon>Pinopsida</taxon>
        <taxon>Pinidae</taxon>
        <taxon>Conifers II</taxon>
        <taxon>Araucariales</taxon>
        <taxon>Araucariaceae</taxon>
        <taxon>Wollemia</taxon>
    </lineage>
</organism>
<keyword evidence="3" id="KW-0442">Lipid degradation</keyword>
<dbReference type="Gene3D" id="3.40.50.1820">
    <property type="entry name" value="alpha/beta hydrolase"/>
    <property type="match status" value="1"/>
</dbReference>
<accession>A0A0C9RVT7</accession>
<dbReference type="Pfam" id="PF03403">
    <property type="entry name" value="PAF-AH_p_II"/>
    <property type="match status" value="1"/>
</dbReference>
<evidence type="ECO:0000256" key="3">
    <source>
        <dbReference type="ARBA" id="ARBA00022963"/>
    </source>
</evidence>
<evidence type="ECO:0000313" key="5">
    <source>
        <dbReference type="EMBL" id="JAG88004.1"/>
    </source>
</evidence>
<dbReference type="GO" id="GO:0016042">
    <property type="term" value="P:lipid catabolic process"/>
    <property type="evidence" value="ECO:0007669"/>
    <property type="project" value="UniProtKB-KW"/>
</dbReference>
<dbReference type="EMBL" id="GCHU01010283">
    <property type="protein sequence ID" value="JAG88004.1"/>
    <property type="molecule type" value="Transcribed_RNA"/>
</dbReference>